<dbReference type="RefSeq" id="WP_138636656.1">
    <property type="nucleotide sequence ID" value="NZ_VCKZ01000077.1"/>
</dbReference>
<evidence type="ECO:0000313" key="1">
    <source>
        <dbReference type="EMBL" id="TMR39936.1"/>
    </source>
</evidence>
<proteinExistence type="predicted"/>
<keyword evidence="2" id="KW-1185">Reference proteome</keyword>
<dbReference type="OrthoDB" id="3398673at2"/>
<dbReference type="AlphaFoldDB" id="A0A5S4H4C0"/>
<dbReference type="EMBL" id="VCKZ01000077">
    <property type="protein sequence ID" value="TMR39936.1"/>
    <property type="molecule type" value="Genomic_DNA"/>
</dbReference>
<evidence type="ECO:0000313" key="2">
    <source>
        <dbReference type="Proteomes" id="UP000305238"/>
    </source>
</evidence>
<sequence>MSKTVPVISGDAMFWAYDVAVGVLFIEAARVGAEAPADERPAWWPELEQDLRTHAVVGSSFAVLLDDFGEDRRQMFLHCVVEAARRIEARGGIDRAEVSTWPELEESAASFLRGAEHIDAAPLVELAAALVDLAAGTLPPAPAGRTWYYGTPEGRITLSAAPPEDPNKH</sequence>
<accession>A0A5S4H4C0</accession>
<protein>
    <submittedName>
        <fullName evidence="1">Uncharacterized protein</fullName>
    </submittedName>
</protein>
<comment type="caution">
    <text evidence="1">The sequence shown here is derived from an EMBL/GenBank/DDBJ whole genome shotgun (WGS) entry which is preliminary data.</text>
</comment>
<name>A0A5S4H4C0_9ACTN</name>
<dbReference type="Proteomes" id="UP000305238">
    <property type="component" value="Unassembled WGS sequence"/>
</dbReference>
<organism evidence="1 2">
    <name type="scientific">Actinomadura geliboluensis</name>
    <dbReference type="NCBI Taxonomy" id="882440"/>
    <lineage>
        <taxon>Bacteria</taxon>
        <taxon>Bacillati</taxon>
        <taxon>Actinomycetota</taxon>
        <taxon>Actinomycetes</taxon>
        <taxon>Streptosporangiales</taxon>
        <taxon>Thermomonosporaceae</taxon>
        <taxon>Actinomadura</taxon>
    </lineage>
</organism>
<reference evidence="1 2" key="1">
    <citation type="submission" date="2019-05" db="EMBL/GenBank/DDBJ databases">
        <title>Draft genome sequence of Actinomadura geliboluensis A8036.</title>
        <authorList>
            <person name="Saricaoglu S."/>
            <person name="Isik K."/>
        </authorList>
    </citation>
    <scope>NUCLEOTIDE SEQUENCE [LARGE SCALE GENOMIC DNA]</scope>
    <source>
        <strain evidence="1 2">A8036</strain>
    </source>
</reference>
<gene>
    <name evidence="1" type="ORF">ETD96_13395</name>
</gene>